<accession>A0A4C1ZCU9</accession>
<name>A0A4C1ZCU9_EUMVA</name>
<protein>
    <submittedName>
        <fullName evidence="1">Uncharacterized protein</fullName>
    </submittedName>
</protein>
<dbReference type="EMBL" id="BGZK01001722">
    <property type="protein sequence ID" value="GBP85192.1"/>
    <property type="molecule type" value="Genomic_DNA"/>
</dbReference>
<keyword evidence="2" id="KW-1185">Reference proteome</keyword>
<comment type="caution">
    <text evidence="1">The sequence shown here is derived from an EMBL/GenBank/DDBJ whole genome shotgun (WGS) entry which is preliminary data.</text>
</comment>
<gene>
    <name evidence="1" type="ORF">EVAR_47628_1</name>
</gene>
<sequence length="191" mass="21298">MADGTHIKPLEVGRARRWAGGAGRAGGTRVADFRISIRRTPRPLRTATMPLTLIPYQITLVVAIKSRLRTLAPLGRRVTASGRSLHRDLRSCNKSSRESLLRGREREPVEASAPTLAFPLERTTNGMARSPTCNEHVGCLTGVRCVYLFRDHEESISEASYYVITSTISFSLPRLRECSRRRLLAFFGSSE</sequence>
<evidence type="ECO:0000313" key="2">
    <source>
        <dbReference type="Proteomes" id="UP000299102"/>
    </source>
</evidence>
<reference evidence="1 2" key="1">
    <citation type="journal article" date="2019" name="Commun. Biol.">
        <title>The bagworm genome reveals a unique fibroin gene that provides high tensile strength.</title>
        <authorList>
            <person name="Kono N."/>
            <person name="Nakamura H."/>
            <person name="Ohtoshi R."/>
            <person name="Tomita M."/>
            <person name="Numata K."/>
            <person name="Arakawa K."/>
        </authorList>
    </citation>
    <scope>NUCLEOTIDE SEQUENCE [LARGE SCALE GENOMIC DNA]</scope>
</reference>
<evidence type="ECO:0000313" key="1">
    <source>
        <dbReference type="EMBL" id="GBP85192.1"/>
    </source>
</evidence>
<dbReference type="Proteomes" id="UP000299102">
    <property type="component" value="Unassembled WGS sequence"/>
</dbReference>
<proteinExistence type="predicted"/>
<organism evidence="1 2">
    <name type="scientific">Eumeta variegata</name>
    <name type="common">Bagworm moth</name>
    <name type="synonym">Eumeta japonica</name>
    <dbReference type="NCBI Taxonomy" id="151549"/>
    <lineage>
        <taxon>Eukaryota</taxon>
        <taxon>Metazoa</taxon>
        <taxon>Ecdysozoa</taxon>
        <taxon>Arthropoda</taxon>
        <taxon>Hexapoda</taxon>
        <taxon>Insecta</taxon>
        <taxon>Pterygota</taxon>
        <taxon>Neoptera</taxon>
        <taxon>Endopterygota</taxon>
        <taxon>Lepidoptera</taxon>
        <taxon>Glossata</taxon>
        <taxon>Ditrysia</taxon>
        <taxon>Tineoidea</taxon>
        <taxon>Psychidae</taxon>
        <taxon>Oiketicinae</taxon>
        <taxon>Eumeta</taxon>
    </lineage>
</organism>
<dbReference type="AlphaFoldDB" id="A0A4C1ZCU9"/>